<dbReference type="Gene3D" id="3.60.21.10">
    <property type="match status" value="1"/>
</dbReference>
<comment type="caution">
    <text evidence="3">The sequence shown here is derived from an EMBL/GenBank/DDBJ whole genome shotgun (WGS) entry which is preliminary data.</text>
</comment>
<evidence type="ECO:0000259" key="2">
    <source>
        <dbReference type="SMART" id="SM00854"/>
    </source>
</evidence>
<proteinExistence type="inferred from homology"/>
<comment type="similarity">
    <text evidence="1">Belongs to the CapA family.</text>
</comment>
<dbReference type="AlphaFoldDB" id="A0A109JZV9"/>
<evidence type="ECO:0000313" key="3">
    <source>
        <dbReference type="EMBL" id="KWV58212.1"/>
    </source>
</evidence>
<reference evidence="3 4" key="1">
    <citation type="submission" date="2015-11" db="EMBL/GenBank/DDBJ databases">
        <title>Draft Genome Sequence of the Strain BR 10303 (Bradyrhizobium sp.) isolated from nodules of Centrolobium paraense.</title>
        <authorList>
            <person name="Zelli J.E."/>
            <person name="Simoes-Araujo J.L."/>
            <person name="Barauna A.C."/>
            <person name="Silva K."/>
        </authorList>
    </citation>
    <scope>NUCLEOTIDE SEQUENCE [LARGE SCALE GENOMIC DNA]</scope>
    <source>
        <strain evidence="3 4">BR 10303</strain>
    </source>
</reference>
<feature type="domain" description="Capsule synthesis protein CapA" evidence="2">
    <location>
        <begin position="49"/>
        <end position="306"/>
    </location>
</feature>
<sequence length="397" mass="44544">MEFADMAYWFYKSARPILTSENKVSGALFLHDNSVVKLPDEFRSDSSVTLSASGDLIQADGLEASKDVLFENVASALFDADISFANYESPVAEEEVVRRAIGDGRTAMMCCSFAQYAALTEHRGRHFTVLNVANNHILDLGIEGVEATRTAMTQTGIVDIGAPCRPEEYGRANILAKNQIKIGFVSATFGLNAHQLPENETFRVHTARLLSKCVPTDLALLKKQIEDCKTQSCDFIVASIHWGYEFEFFPRYRQIEAAHSLIEEGVDLILGHHPHVIQPLEYYRTKRDPDRIGVIAYSLGSLTWGWYTAPHLVLSMVLNVRLSKGNRNGAHRTYIESVKPIPVFRSISCQGKETLMRIERLEDHLDECTSSPPAERIRRMKEYVDLVLGSWTKKSLG</sequence>
<dbReference type="InterPro" id="IPR052169">
    <property type="entry name" value="CW_Biosynth-Accessory"/>
</dbReference>
<dbReference type="InterPro" id="IPR029052">
    <property type="entry name" value="Metallo-depent_PP-like"/>
</dbReference>
<evidence type="ECO:0000313" key="4">
    <source>
        <dbReference type="Proteomes" id="UP000057737"/>
    </source>
</evidence>
<accession>A0A109JZV9</accession>
<dbReference type="PANTHER" id="PTHR33393">
    <property type="entry name" value="POLYGLUTAMINE SYNTHESIS ACCESSORY PROTEIN RV0574C-RELATED"/>
    <property type="match status" value="1"/>
</dbReference>
<dbReference type="CDD" id="cd07381">
    <property type="entry name" value="MPP_CapA"/>
    <property type="match status" value="1"/>
</dbReference>
<dbReference type="PANTHER" id="PTHR33393:SF12">
    <property type="entry name" value="CAPSULE BIOSYNTHESIS PROTEIN CAPA"/>
    <property type="match status" value="1"/>
</dbReference>
<keyword evidence="4" id="KW-1185">Reference proteome</keyword>
<gene>
    <name evidence="3" type="ORF">AS156_36040</name>
</gene>
<protein>
    <recommendedName>
        <fullName evidence="2">Capsule synthesis protein CapA domain-containing protein</fullName>
    </recommendedName>
</protein>
<dbReference type="EMBL" id="LNCU01000039">
    <property type="protein sequence ID" value="KWV58212.1"/>
    <property type="molecule type" value="Genomic_DNA"/>
</dbReference>
<evidence type="ECO:0000256" key="1">
    <source>
        <dbReference type="ARBA" id="ARBA00005662"/>
    </source>
</evidence>
<dbReference type="Pfam" id="PF09587">
    <property type="entry name" value="PGA_cap"/>
    <property type="match status" value="1"/>
</dbReference>
<name>A0A109JZV9_9BRAD</name>
<dbReference type="SUPFAM" id="SSF56300">
    <property type="entry name" value="Metallo-dependent phosphatases"/>
    <property type="match status" value="1"/>
</dbReference>
<organism evidence="3 4">
    <name type="scientific">Bradyrhizobium macuxiense</name>
    <dbReference type="NCBI Taxonomy" id="1755647"/>
    <lineage>
        <taxon>Bacteria</taxon>
        <taxon>Pseudomonadati</taxon>
        <taxon>Pseudomonadota</taxon>
        <taxon>Alphaproteobacteria</taxon>
        <taxon>Hyphomicrobiales</taxon>
        <taxon>Nitrobacteraceae</taxon>
        <taxon>Bradyrhizobium</taxon>
    </lineage>
</organism>
<dbReference type="Proteomes" id="UP000057737">
    <property type="component" value="Unassembled WGS sequence"/>
</dbReference>
<dbReference type="SMART" id="SM00854">
    <property type="entry name" value="PGA_cap"/>
    <property type="match status" value="1"/>
</dbReference>
<dbReference type="InterPro" id="IPR019079">
    <property type="entry name" value="Capsule_synth_CapA"/>
</dbReference>